<comment type="subcellular location">
    <subcellularLocation>
        <location evidence="1">Cell membrane</location>
        <topology evidence="1">Multi-pass membrane protein</topology>
    </subcellularLocation>
</comment>
<feature type="transmembrane region" description="Helical" evidence="9">
    <location>
        <begin position="86"/>
        <end position="105"/>
    </location>
</feature>
<dbReference type="FunFam" id="1.20.1250.20:FF:000001">
    <property type="entry name" value="Dicarboxylate MFS transporter"/>
    <property type="match status" value="1"/>
</dbReference>
<feature type="transmembrane region" description="Helical" evidence="9">
    <location>
        <begin position="396"/>
        <end position="416"/>
    </location>
</feature>
<organism evidence="11 12">
    <name type="scientific">Flavimaribacter sediminis</name>
    <dbReference type="NCBI Taxonomy" id="2865987"/>
    <lineage>
        <taxon>Bacteria</taxon>
        <taxon>Pseudomonadati</taxon>
        <taxon>Pseudomonadota</taxon>
        <taxon>Alphaproteobacteria</taxon>
        <taxon>Hyphomicrobiales</taxon>
        <taxon>Rhizobiaceae</taxon>
        <taxon>Flavimaribacter</taxon>
    </lineage>
</organism>
<keyword evidence="3" id="KW-0813">Transport</keyword>
<sequence>MGDTEISTQTARLRNALAGAVGNTLEWYDFAIYGSLAPIIGNLFFPSGDPLTSLLASFGVFAVGYAARPVGGVILGYVGDRIGRKTTLIISVSLMGVGTTLIGLLPTYEQIGLAAPVLLILLRLMQGVSVGGEYPGSVVFLAEHAPQKSRALFTSWPVIGAFMGFLIGNGAAAILGGLIGDDALEQWGWRIPFLLGALIAVGAVVFRRHMSEPPTLGRLEVHGDIPFVEAVRDYWRQILQIICLTLSLAVGFYLLFVFASSYLTQYMHISTSSAFDINTYALMIMIPIIGFGAHVSDRIGRKPLLYTSSIGTLILSWPLWSVMHHENVYLVFIGQAGFATLFAIGYAALSSAMVEALPAHVRCSGVAIGYNLCQGLFGGTAPLVATYLLARTSDDFAPVYYLMITAAISTIAVYTLKETAGKPLPD</sequence>
<comment type="caution">
    <text evidence="11">The sequence shown here is derived from an EMBL/GenBank/DDBJ whole genome shotgun (WGS) entry which is preliminary data.</text>
</comment>
<dbReference type="Pfam" id="PF07690">
    <property type="entry name" value="MFS_1"/>
    <property type="match status" value="1"/>
</dbReference>
<dbReference type="RefSeq" id="WP_220231247.1">
    <property type="nucleotide sequence ID" value="NZ_JAICBX010000006.1"/>
</dbReference>
<name>A0AAE2ZUC0_9HYPH</name>
<evidence type="ECO:0000256" key="4">
    <source>
        <dbReference type="ARBA" id="ARBA00022475"/>
    </source>
</evidence>
<keyword evidence="8 9" id="KW-0472">Membrane</keyword>
<feature type="transmembrane region" description="Helical" evidence="9">
    <location>
        <begin position="54"/>
        <end position="79"/>
    </location>
</feature>
<keyword evidence="7 9" id="KW-1133">Transmembrane helix</keyword>
<feature type="transmembrane region" description="Helical" evidence="9">
    <location>
        <begin position="187"/>
        <end position="206"/>
    </location>
</feature>
<evidence type="ECO:0000256" key="3">
    <source>
        <dbReference type="ARBA" id="ARBA00022448"/>
    </source>
</evidence>
<proteinExistence type="inferred from homology"/>
<keyword evidence="5 9" id="KW-0812">Transmembrane</keyword>
<dbReference type="Gene3D" id="1.20.1250.20">
    <property type="entry name" value="MFS general substrate transporter like domains"/>
    <property type="match status" value="1"/>
</dbReference>
<keyword evidence="6" id="KW-0769">Symport</keyword>
<dbReference type="InterPro" id="IPR011701">
    <property type="entry name" value="MFS"/>
</dbReference>
<dbReference type="GO" id="GO:0015293">
    <property type="term" value="F:symporter activity"/>
    <property type="evidence" value="ECO:0007669"/>
    <property type="project" value="UniProtKB-KW"/>
</dbReference>
<evidence type="ECO:0000313" key="11">
    <source>
        <dbReference type="EMBL" id="MBW8640528.1"/>
    </source>
</evidence>
<feature type="transmembrane region" description="Helical" evidence="9">
    <location>
        <begin position="238"/>
        <end position="259"/>
    </location>
</feature>
<dbReference type="InterPro" id="IPR036259">
    <property type="entry name" value="MFS_trans_sf"/>
</dbReference>
<dbReference type="PROSITE" id="PS00217">
    <property type="entry name" value="SUGAR_TRANSPORT_2"/>
    <property type="match status" value="1"/>
</dbReference>
<evidence type="ECO:0000259" key="10">
    <source>
        <dbReference type="PROSITE" id="PS50850"/>
    </source>
</evidence>
<dbReference type="SUPFAM" id="SSF103473">
    <property type="entry name" value="MFS general substrate transporter"/>
    <property type="match status" value="1"/>
</dbReference>
<dbReference type="AlphaFoldDB" id="A0AAE2ZUC0"/>
<gene>
    <name evidence="11" type="ORF">K1W69_25270</name>
</gene>
<evidence type="ECO:0000313" key="12">
    <source>
        <dbReference type="Proteomes" id="UP001196509"/>
    </source>
</evidence>
<feature type="transmembrane region" description="Helical" evidence="9">
    <location>
        <begin position="151"/>
        <end position="175"/>
    </location>
</feature>
<dbReference type="PROSITE" id="PS50850">
    <property type="entry name" value="MFS"/>
    <property type="match status" value="1"/>
</dbReference>
<feature type="transmembrane region" description="Helical" evidence="9">
    <location>
        <begin position="328"/>
        <end position="349"/>
    </location>
</feature>
<feature type="transmembrane region" description="Helical" evidence="9">
    <location>
        <begin position="370"/>
        <end position="390"/>
    </location>
</feature>
<dbReference type="PANTHER" id="PTHR43528:SF1">
    <property type="entry name" value="ALPHA-KETOGLUTARATE PERMEASE"/>
    <property type="match status" value="1"/>
</dbReference>
<dbReference type="GO" id="GO:0005886">
    <property type="term" value="C:plasma membrane"/>
    <property type="evidence" value="ECO:0007669"/>
    <property type="project" value="UniProtKB-SubCell"/>
</dbReference>
<evidence type="ECO:0000256" key="9">
    <source>
        <dbReference type="SAM" id="Phobius"/>
    </source>
</evidence>
<comment type="similarity">
    <text evidence="2">Belongs to the major facilitator superfamily. Metabolite:H+ Symporter (MHS) family (TC 2.A.1.6) family.</text>
</comment>
<feature type="transmembrane region" description="Helical" evidence="9">
    <location>
        <begin position="279"/>
        <end position="296"/>
    </location>
</feature>
<dbReference type="InterPro" id="IPR005829">
    <property type="entry name" value="Sugar_transporter_CS"/>
</dbReference>
<dbReference type="InterPro" id="IPR051084">
    <property type="entry name" value="H+-coupled_symporters"/>
</dbReference>
<evidence type="ECO:0000256" key="7">
    <source>
        <dbReference type="ARBA" id="ARBA00022989"/>
    </source>
</evidence>
<evidence type="ECO:0000256" key="2">
    <source>
        <dbReference type="ARBA" id="ARBA00008240"/>
    </source>
</evidence>
<dbReference type="PANTHER" id="PTHR43528">
    <property type="entry name" value="ALPHA-KETOGLUTARATE PERMEASE"/>
    <property type="match status" value="1"/>
</dbReference>
<reference evidence="11" key="1">
    <citation type="submission" date="2021-08" db="EMBL/GenBank/DDBJ databases">
        <title>Hoeflea bacterium WL0058 sp. nov., isolated from the sediment.</title>
        <authorList>
            <person name="Wang L."/>
            <person name="Zhang D."/>
        </authorList>
    </citation>
    <scope>NUCLEOTIDE SEQUENCE</scope>
    <source>
        <strain evidence="11">WL0058</strain>
    </source>
</reference>
<evidence type="ECO:0000256" key="5">
    <source>
        <dbReference type="ARBA" id="ARBA00022692"/>
    </source>
</evidence>
<keyword evidence="12" id="KW-1185">Reference proteome</keyword>
<evidence type="ECO:0000256" key="6">
    <source>
        <dbReference type="ARBA" id="ARBA00022847"/>
    </source>
</evidence>
<accession>A0AAE2ZUC0</accession>
<feature type="domain" description="Major facilitator superfamily (MFS) profile" evidence="10">
    <location>
        <begin position="15"/>
        <end position="421"/>
    </location>
</feature>
<dbReference type="EMBL" id="JAICBX010000006">
    <property type="protein sequence ID" value="MBW8640528.1"/>
    <property type="molecule type" value="Genomic_DNA"/>
</dbReference>
<keyword evidence="4" id="KW-1003">Cell membrane</keyword>
<feature type="transmembrane region" description="Helical" evidence="9">
    <location>
        <begin position="303"/>
        <end position="322"/>
    </location>
</feature>
<evidence type="ECO:0000256" key="8">
    <source>
        <dbReference type="ARBA" id="ARBA00023136"/>
    </source>
</evidence>
<dbReference type="InterPro" id="IPR020846">
    <property type="entry name" value="MFS_dom"/>
</dbReference>
<protein>
    <submittedName>
        <fullName evidence="11">MFS transporter</fullName>
    </submittedName>
</protein>
<dbReference type="Proteomes" id="UP001196509">
    <property type="component" value="Unassembled WGS sequence"/>
</dbReference>
<evidence type="ECO:0000256" key="1">
    <source>
        <dbReference type="ARBA" id="ARBA00004651"/>
    </source>
</evidence>